<dbReference type="GeneID" id="25903218"/>
<organism evidence="2 3">
    <name type="scientific">Sphaeroforma arctica JP610</name>
    <dbReference type="NCBI Taxonomy" id="667725"/>
    <lineage>
        <taxon>Eukaryota</taxon>
        <taxon>Ichthyosporea</taxon>
        <taxon>Ichthyophonida</taxon>
        <taxon>Sphaeroforma</taxon>
    </lineage>
</organism>
<evidence type="ECO:0000256" key="1">
    <source>
        <dbReference type="SAM" id="MobiDB-lite"/>
    </source>
</evidence>
<proteinExistence type="predicted"/>
<accession>A0A0L0G888</accession>
<feature type="compositionally biased region" description="Basic and acidic residues" evidence="1">
    <location>
        <begin position="188"/>
        <end position="219"/>
    </location>
</feature>
<reference evidence="2 3" key="1">
    <citation type="submission" date="2011-02" db="EMBL/GenBank/DDBJ databases">
        <title>The Genome Sequence of Sphaeroforma arctica JP610.</title>
        <authorList>
            <consortium name="The Broad Institute Genome Sequencing Platform"/>
            <person name="Russ C."/>
            <person name="Cuomo C."/>
            <person name="Young S.K."/>
            <person name="Zeng Q."/>
            <person name="Gargeya S."/>
            <person name="Alvarado L."/>
            <person name="Berlin A."/>
            <person name="Chapman S.B."/>
            <person name="Chen Z."/>
            <person name="Freedman E."/>
            <person name="Gellesch M."/>
            <person name="Goldberg J."/>
            <person name="Griggs A."/>
            <person name="Gujja S."/>
            <person name="Heilman E."/>
            <person name="Heiman D."/>
            <person name="Howarth C."/>
            <person name="Mehta T."/>
            <person name="Neiman D."/>
            <person name="Pearson M."/>
            <person name="Roberts A."/>
            <person name="Saif S."/>
            <person name="Shea T."/>
            <person name="Shenoy N."/>
            <person name="Sisk P."/>
            <person name="Stolte C."/>
            <person name="Sykes S."/>
            <person name="White J."/>
            <person name="Yandava C."/>
            <person name="Burger G."/>
            <person name="Gray M.W."/>
            <person name="Holland P.W.H."/>
            <person name="King N."/>
            <person name="Lang F.B.F."/>
            <person name="Roger A.J."/>
            <person name="Ruiz-Trillo I."/>
            <person name="Haas B."/>
            <person name="Nusbaum C."/>
            <person name="Birren B."/>
        </authorList>
    </citation>
    <scope>NUCLEOTIDE SEQUENCE [LARGE SCALE GENOMIC DNA]</scope>
    <source>
        <strain evidence="2 3">JP610</strain>
    </source>
</reference>
<keyword evidence="3" id="KW-1185">Reference proteome</keyword>
<evidence type="ECO:0000313" key="2">
    <source>
        <dbReference type="EMBL" id="KNC85086.1"/>
    </source>
</evidence>
<name>A0A0L0G888_9EUKA</name>
<dbReference type="RefSeq" id="XP_014158988.1">
    <property type="nucleotide sequence ID" value="XM_014303513.1"/>
</dbReference>
<dbReference type="AlphaFoldDB" id="A0A0L0G888"/>
<sequence>MRREGVMCDEDVNTAFGTELVCVAVVMAKGHTTLYAKCFDDGSNGATKEDCVRAETLGVGGTGGDVADVGGMGFGLSLYVGGLESLDDHTECNVHVGLVHAFDTTVFGGVTRRVEEYLHMGEVFLIFKAGAAFKEADSVCMTTVALLNFVFKIDLPFGADVREGHMRCKSMRGGGGVEETDVDGGLESCRDGDGMSLRTEDSDTRREPVGSDDKVLGAV</sequence>
<dbReference type="Proteomes" id="UP000054560">
    <property type="component" value="Unassembled WGS sequence"/>
</dbReference>
<feature type="region of interest" description="Disordered" evidence="1">
    <location>
        <begin position="169"/>
        <end position="219"/>
    </location>
</feature>
<protein>
    <submittedName>
        <fullName evidence="2">Uncharacterized protein</fullName>
    </submittedName>
</protein>
<gene>
    <name evidence="2" type="ORF">SARC_02714</name>
</gene>
<evidence type="ECO:0000313" key="3">
    <source>
        <dbReference type="Proteomes" id="UP000054560"/>
    </source>
</evidence>
<dbReference type="EMBL" id="KQ241721">
    <property type="protein sequence ID" value="KNC85086.1"/>
    <property type="molecule type" value="Genomic_DNA"/>
</dbReference>